<dbReference type="Pfam" id="PF13470">
    <property type="entry name" value="PIN_3"/>
    <property type="match status" value="1"/>
</dbReference>
<comment type="caution">
    <text evidence="3">The sequence shown here is derived from an EMBL/GenBank/DDBJ whole genome shotgun (WGS) entry which is preliminary data.</text>
</comment>
<organism evidence="3 4">
    <name type="scientific">Aquibaculum arenosum</name>
    <dbReference type="NCBI Taxonomy" id="3032591"/>
    <lineage>
        <taxon>Bacteria</taxon>
        <taxon>Pseudomonadati</taxon>
        <taxon>Pseudomonadota</taxon>
        <taxon>Alphaproteobacteria</taxon>
        <taxon>Rhodospirillales</taxon>
        <taxon>Rhodovibrionaceae</taxon>
        <taxon>Aquibaculum</taxon>
    </lineage>
</organism>
<dbReference type="Proteomes" id="UP001215503">
    <property type="component" value="Unassembled WGS sequence"/>
</dbReference>
<evidence type="ECO:0000313" key="3">
    <source>
        <dbReference type="EMBL" id="MDF2097169.1"/>
    </source>
</evidence>
<dbReference type="RefSeq" id="WP_275823949.1">
    <property type="nucleotide sequence ID" value="NZ_JARHUD010000010.1"/>
</dbReference>
<gene>
    <name evidence="3" type="ORF">P2G67_14400</name>
</gene>
<accession>A0ABT5YQJ9</accession>
<dbReference type="InterPro" id="IPR058652">
    <property type="entry name" value="VapC50_C"/>
</dbReference>
<dbReference type="InterPro" id="IPR029060">
    <property type="entry name" value="PIN-like_dom_sf"/>
</dbReference>
<protein>
    <submittedName>
        <fullName evidence="3">PIN domain-containing protein</fullName>
    </submittedName>
</protein>
<sequence length="189" mass="21296">MRHTVAFLDASVLYPAPLRDLLLELAVSDLYRAKWSAAVHEEWIRALLRSRSDLTRDRLERTRDLMDAHTRDALVSGYEHLIETLVLPDPNDRHILAAAIKGKADIIVTANLKDFPADPLQAWGIVAHHPDLFLTQQFRRSQSAFLGALQTVRLRLRNPSKSAQEYLDTLRAQGLAATVDAIQPFSSLI</sequence>
<evidence type="ECO:0000313" key="4">
    <source>
        <dbReference type="Proteomes" id="UP001215503"/>
    </source>
</evidence>
<reference evidence="3 4" key="1">
    <citation type="submission" date="2023-03" db="EMBL/GenBank/DDBJ databases">
        <title>Fodinicurvata sp. CAU 1616 isolated from sea sendiment.</title>
        <authorList>
            <person name="Kim W."/>
        </authorList>
    </citation>
    <scope>NUCLEOTIDE SEQUENCE [LARGE SCALE GENOMIC DNA]</scope>
    <source>
        <strain evidence="3 4">CAU 1616</strain>
    </source>
</reference>
<dbReference type="EMBL" id="JARHUD010000010">
    <property type="protein sequence ID" value="MDF2097169.1"/>
    <property type="molecule type" value="Genomic_DNA"/>
</dbReference>
<evidence type="ECO:0000259" key="1">
    <source>
        <dbReference type="Pfam" id="PF13470"/>
    </source>
</evidence>
<feature type="domain" description="PIN" evidence="1">
    <location>
        <begin position="7"/>
        <end position="112"/>
    </location>
</feature>
<dbReference type="SUPFAM" id="SSF88723">
    <property type="entry name" value="PIN domain-like"/>
    <property type="match status" value="1"/>
</dbReference>
<keyword evidence="4" id="KW-1185">Reference proteome</keyword>
<evidence type="ECO:0000259" key="2">
    <source>
        <dbReference type="Pfam" id="PF26343"/>
    </source>
</evidence>
<dbReference type="Pfam" id="PF26343">
    <property type="entry name" value="VapC50_C"/>
    <property type="match status" value="1"/>
</dbReference>
<name>A0ABT5YQJ9_9PROT</name>
<dbReference type="InterPro" id="IPR002716">
    <property type="entry name" value="PIN_dom"/>
</dbReference>
<proteinExistence type="predicted"/>
<feature type="domain" description="VapC50 C-terminal" evidence="2">
    <location>
        <begin position="130"/>
        <end position="183"/>
    </location>
</feature>